<dbReference type="HOGENOM" id="CLU_038053_0_0_4"/>
<dbReference type="AlphaFoldDB" id="A1VKQ0"/>
<dbReference type="KEGG" id="pna:Pnap_0911"/>
<keyword evidence="1" id="KW-0443">Lipid metabolism</keyword>
<dbReference type="NCBIfam" id="NF008427">
    <property type="entry name" value="PRK11263.1"/>
    <property type="match status" value="1"/>
</dbReference>
<dbReference type="CDD" id="cd09110">
    <property type="entry name" value="PLDc_CLS_1"/>
    <property type="match status" value="1"/>
</dbReference>
<organism evidence="3 4">
    <name type="scientific">Polaromonas naphthalenivorans (strain CJ2)</name>
    <dbReference type="NCBI Taxonomy" id="365044"/>
    <lineage>
        <taxon>Bacteria</taxon>
        <taxon>Pseudomonadati</taxon>
        <taxon>Pseudomonadota</taxon>
        <taxon>Betaproteobacteria</taxon>
        <taxon>Burkholderiales</taxon>
        <taxon>Comamonadaceae</taxon>
        <taxon>Polaromonas</taxon>
    </lineage>
</organism>
<keyword evidence="1" id="KW-1003">Cell membrane</keyword>
<dbReference type="InterPro" id="IPR001736">
    <property type="entry name" value="PLipase_D/transphosphatidylase"/>
</dbReference>
<dbReference type="CDD" id="cd09159">
    <property type="entry name" value="PLDc_ybhO_like_2"/>
    <property type="match status" value="1"/>
</dbReference>
<sequence length="439" mass="48553">MLCWQKAGGRFQWPDAFRALSITPVDSLMPSFNKPETLQLLQGGQALFPALVQAFDAADRWIQLETYIFDVHGAGADVADALVRAARRGVTVQVLVDAVGTGLLPAEWREKFSAAGVRWCAYSPVGSGLGFLVPERWRRLHRKLCVVDEQIVFCGGINVLDDFYDPNHGELQAPRFDFAVAVTGPLAAEAAEAMALLWWRVQAGYSARQRHLNEAWEKFKAAGYGGRTDASLLAQPGDSGLAALPGLSRPKAALVLRDNLRNRHSIERAYRRAIGKARQEIIIANAYFLPGGKLRRALMRAARRGVRVTLLLQGKYEYFMQYHAARPVYGALLAAGVEIHEYSTSFLHAKVAVVDGHWATVGSSNLDPLSLLLAREANVVVEDRAFASELSARLREAVMHHGVRIDPAVYGQRPLGRRIQGWMAYALMRLALLLTGQRY</sequence>
<feature type="active site" evidence="1">
    <location>
        <position position="348"/>
    </location>
</feature>
<dbReference type="Pfam" id="PF13091">
    <property type="entry name" value="PLDc_2"/>
    <property type="match status" value="2"/>
</dbReference>
<keyword evidence="1" id="KW-0472">Membrane</keyword>
<evidence type="ECO:0000313" key="4">
    <source>
        <dbReference type="Proteomes" id="UP000000644"/>
    </source>
</evidence>
<keyword evidence="1" id="KW-0594">Phospholipid biosynthesis</keyword>
<feature type="active site" evidence="1">
    <location>
        <position position="355"/>
    </location>
</feature>
<accession>A1VKQ0</accession>
<dbReference type="GO" id="GO:0032049">
    <property type="term" value="P:cardiolipin biosynthetic process"/>
    <property type="evidence" value="ECO:0007669"/>
    <property type="project" value="InterPro"/>
</dbReference>
<reference evidence="4" key="1">
    <citation type="journal article" date="2009" name="Environ. Microbiol.">
        <title>The genome of Polaromonas naphthalenivorans strain CJ2, isolated from coal tar-contaminated sediment, reveals physiological and metabolic versatility and evolution through extensive horizontal gene transfer.</title>
        <authorList>
            <person name="Yagi J.M."/>
            <person name="Sims D."/>
            <person name="Brettin T."/>
            <person name="Bruce D."/>
            <person name="Madsen E.L."/>
        </authorList>
    </citation>
    <scope>NUCLEOTIDE SEQUENCE [LARGE SCALE GENOMIC DNA]</scope>
    <source>
        <strain evidence="4">CJ2</strain>
    </source>
</reference>
<dbReference type="GO" id="GO:0005886">
    <property type="term" value="C:plasma membrane"/>
    <property type="evidence" value="ECO:0007669"/>
    <property type="project" value="UniProtKB-SubCell"/>
</dbReference>
<dbReference type="Proteomes" id="UP000000644">
    <property type="component" value="Chromosome"/>
</dbReference>
<dbReference type="SUPFAM" id="SSF56024">
    <property type="entry name" value="Phospholipase D/nuclease"/>
    <property type="match status" value="2"/>
</dbReference>
<keyword evidence="1" id="KW-0808">Transferase</keyword>
<comment type="function">
    <text evidence="1">Catalyzes the phosphatidyl group transfer from one phosphatidylglycerol molecule to another to form cardiolipin (CL) (diphosphatidylglycerol) and glycerol.</text>
</comment>
<dbReference type="HAMAP" id="MF_01917">
    <property type="entry name" value="Cardiolipin_synth_ClsB"/>
    <property type="match status" value="1"/>
</dbReference>
<dbReference type="PANTHER" id="PTHR21248">
    <property type="entry name" value="CARDIOLIPIN SYNTHASE"/>
    <property type="match status" value="1"/>
</dbReference>
<dbReference type="InterPro" id="IPR030872">
    <property type="entry name" value="Cardiolipin_synth_ClsB"/>
</dbReference>
<proteinExistence type="inferred from homology"/>
<dbReference type="EMBL" id="CP000529">
    <property type="protein sequence ID" value="ABM36228.1"/>
    <property type="molecule type" value="Genomic_DNA"/>
</dbReference>
<comment type="similarity">
    <text evidence="1">Belongs to the phospholipase D family. Cardiolipin synthase subfamily. ClsB sub-subfamily.</text>
</comment>
<dbReference type="InterPro" id="IPR025202">
    <property type="entry name" value="PLD-like_dom"/>
</dbReference>
<evidence type="ECO:0000313" key="3">
    <source>
        <dbReference type="EMBL" id="ABM36228.1"/>
    </source>
</evidence>
<feature type="active site" evidence="1">
    <location>
        <position position="141"/>
    </location>
</feature>
<evidence type="ECO:0000256" key="1">
    <source>
        <dbReference type="HAMAP-Rule" id="MF_01917"/>
    </source>
</evidence>
<feature type="domain" description="PLD phosphodiesterase" evidence="2">
    <location>
        <begin position="343"/>
        <end position="370"/>
    </location>
</feature>
<protein>
    <recommendedName>
        <fullName evidence="1">Cardiolipin synthase B</fullName>
        <shortName evidence="1">CL synthase</shortName>
        <ecNumber evidence="1">2.7.8.-</ecNumber>
    </recommendedName>
</protein>
<dbReference type="eggNOG" id="COG1502">
    <property type="taxonomic scope" value="Bacteria"/>
</dbReference>
<feature type="active site" evidence="1">
    <location>
        <position position="148"/>
    </location>
</feature>
<feature type="active site" evidence="1">
    <location>
        <position position="350"/>
    </location>
</feature>
<gene>
    <name evidence="1" type="primary">clsB</name>
    <name evidence="3" type="ordered locus">Pnap_0911</name>
</gene>
<comment type="catalytic activity">
    <reaction evidence="1">
        <text>2 a 1,2-diacyl-sn-glycero-3-phospho-(1'-sn-glycerol) = a cardiolipin + glycerol</text>
        <dbReference type="Rhea" id="RHEA:31451"/>
        <dbReference type="ChEBI" id="CHEBI:17754"/>
        <dbReference type="ChEBI" id="CHEBI:62237"/>
        <dbReference type="ChEBI" id="CHEBI:64716"/>
    </reaction>
</comment>
<name>A1VKQ0_POLNA</name>
<dbReference type="STRING" id="365044.Pnap_0911"/>
<evidence type="ECO:0000259" key="2">
    <source>
        <dbReference type="PROSITE" id="PS50035"/>
    </source>
</evidence>
<dbReference type="GO" id="GO:0008808">
    <property type="term" value="F:cardiolipin synthase activity"/>
    <property type="evidence" value="ECO:0007669"/>
    <property type="project" value="InterPro"/>
</dbReference>
<dbReference type="Gene3D" id="3.30.870.10">
    <property type="entry name" value="Endonuclease Chain A"/>
    <property type="match status" value="2"/>
</dbReference>
<keyword evidence="1" id="KW-0444">Lipid biosynthesis</keyword>
<feature type="domain" description="PLD phosphodiesterase" evidence="2">
    <location>
        <begin position="136"/>
        <end position="163"/>
    </location>
</feature>
<keyword evidence="4" id="KW-1185">Reference proteome</keyword>
<dbReference type="SMART" id="SM00155">
    <property type="entry name" value="PLDc"/>
    <property type="match status" value="2"/>
</dbReference>
<dbReference type="EC" id="2.7.8.-" evidence="1"/>
<keyword evidence="1" id="KW-1208">Phospholipid metabolism</keyword>
<comment type="subcellular location">
    <subcellularLocation>
        <location evidence="1">Cell membrane</location>
        <topology evidence="1">Peripheral membrane protein</topology>
    </subcellularLocation>
</comment>
<dbReference type="PROSITE" id="PS50035">
    <property type="entry name" value="PLD"/>
    <property type="match status" value="2"/>
</dbReference>
<feature type="active site" evidence="1">
    <location>
        <position position="143"/>
    </location>
</feature>
<dbReference type="PANTHER" id="PTHR21248:SF22">
    <property type="entry name" value="PHOSPHOLIPASE D"/>
    <property type="match status" value="1"/>
</dbReference>